<sequence>MAAPAAQESYTAQDSYTSQGASGRQQINAAQRGDAAEPVSAVVTGSQLIYFSSASENTSRFVSKLGREVARIPLLPKDAPLLATRPYVLVVPTYGGTRGEGSVPKQVIRFLNNPQNRQLIRGVIGAGNTNFGDNYCMAGDIIAVKCGVPHLYRFELMGTPDDVTRVNNGLDTFWTRLSQTQK</sequence>
<dbReference type="PANTHER" id="PTHR37297:SF1">
    <property type="entry name" value="PROTEIN NRDI"/>
    <property type="match status" value="1"/>
</dbReference>
<evidence type="ECO:0000313" key="6">
    <source>
        <dbReference type="EMBL" id="CCQ45882.1"/>
    </source>
</evidence>
<dbReference type="AlphaFoldDB" id="A0A024H1Y9"/>
<dbReference type="STRING" id="861266.ARTSIC4J27_1842"/>
<proteinExistence type="inferred from homology"/>
<dbReference type="PANTHER" id="PTHR37297">
    <property type="entry name" value="PROTEIN NRDI"/>
    <property type="match status" value="1"/>
</dbReference>
<dbReference type="Pfam" id="PF07972">
    <property type="entry name" value="Flavodoxin_NdrI"/>
    <property type="match status" value="1"/>
</dbReference>
<comment type="similarity">
    <text evidence="2 4">Belongs to the NrdI family.</text>
</comment>
<name>A0A024H1Y9_9MICC</name>
<evidence type="ECO:0000313" key="7">
    <source>
        <dbReference type="Proteomes" id="UP000035722"/>
    </source>
</evidence>
<dbReference type="RefSeq" id="WP_327077642.1">
    <property type="nucleotide sequence ID" value="NZ_CAQI01000041.1"/>
</dbReference>
<organism evidence="6 7">
    <name type="scientific">Pseudarthrobacter siccitolerans</name>
    <dbReference type="NCBI Taxonomy" id="861266"/>
    <lineage>
        <taxon>Bacteria</taxon>
        <taxon>Bacillati</taxon>
        <taxon>Actinomycetota</taxon>
        <taxon>Actinomycetes</taxon>
        <taxon>Micrococcales</taxon>
        <taxon>Micrococcaceae</taxon>
        <taxon>Pseudarthrobacter</taxon>
    </lineage>
</organism>
<protein>
    <recommendedName>
        <fullName evidence="3 4">Protein NrdI</fullName>
    </recommendedName>
</protein>
<evidence type="ECO:0000256" key="4">
    <source>
        <dbReference type="HAMAP-Rule" id="MF_00128"/>
    </source>
</evidence>
<dbReference type="SUPFAM" id="SSF52218">
    <property type="entry name" value="Flavoproteins"/>
    <property type="match status" value="1"/>
</dbReference>
<evidence type="ECO:0000256" key="5">
    <source>
        <dbReference type="SAM" id="MobiDB-lite"/>
    </source>
</evidence>
<dbReference type="Proteomes" id="UP000035722">
    <property type="component" value="Unassembled WGS sequence"/>
</dbReference>
<dbReference type="HAMAP" id="MF_00128">
    <property type="entry name" value="NrdI"/>
    <property type="match status" value="1"/>
</dbReference>
<dbReference type="InterPro" id="IPR029039">
    <property type="entry name" value="Flavoprotein-like_sf"/>
</dbReference>
<accession>A0A024H1Y9</accession>
<gene>
    <name evidence="4 6" type="primary">nrdI</name>
    <name evidence="6" type="ORF">ARTSIC4J27_1842</name>
</gene>
<dbReference type="SMR" id="A0A024H1Y9"/>
<comment type="caution">
    <text evidence="6">The sequence shown here is derived from an EMBL/GenBank/DDBJ whole genome shotgun (WGS) entry which is preliminary data.</text>
</comment>
<dbReference type="InterPro" id="IPR004465">
    <property type="entry name" value="RNR_NrdI"/>
</dbReference>
<feature type="region of interest" description="Disordered" evidence="5">
    <location>
        <begin position="1"/>
        <end position="34"/>
    </location>
</feature>
<dbReference type="Gene3D" id="3.40.50.360">
    <property type="match status" value="1"/>
</dbReference>
<evidence type="ECO:0000256" key="3">
    <source>
        <dbReference type="ARBA" id="ARBA00020129"/>
    </source>
</evidence>
<evidence type="ECO:0000256" key="1">
    <source>
        <dbReference type="ARBA" id="ARBA00003999"/>
    </source>
</evidence>
<evidence type="ECO:0000256" key="2">
    <source>
        <dbReference type="ARBA" id="ARBA00009942"/>
    </source>
</evidence>
<feature type="compositionally biased region" description="Polar residues" evidence="5">
    <location>
        <begin position="8"/>
        <end position="29"/>
    </location>
</feature>
<dbReference type="NCBIfam" id="TIGR00333">
    <property type="entry name" value="nrdI"/>
    <property type="match status" value="1"/>
</dbReference>
<dbReference type="InterPro" id="IPR020852">
    <property type="entry name" value="RNR_Ib_NrdI_bac"/>
</dbReference>
<reference evidence="7" key="1">
    <citation type="journal article" date="2014" name="Genome Announc.">
        <title>Genome Sequence of Arthrobacter siccitolerans 4J27, a Xeroprotectant-Producing Desiccation-Tolerant Microorganism.</title>
        <authorList>
            <person name="Manzanera M."/>
            <person name="Santa-Cruz-Calvo L."/>
            <person name="Vilchez J.I."/>
            <person name="Garcia-Fontana C."/>
            <person name="Silva-Castro G.A."/>
            <person name="Calvo C."/>
            <person name="Gonzalez-Lopez J."/>
        </authorList>
    </citation>
    <scope>NUCLEOTIDE SEQUENCE [LARGE SCALE GENOMIC DNA]</scope>
    <source>
        <strain evidence="7">4J27</strain>
    </source>
</reference>
<comment type="function">
    <text evidence="1 4">Probably involved in ribonucleotide reductase function.</text>
</comment>
<dbReference type="GO" id="GO:0010181">
    <property type="term" value="F:FMN binding"/>
    <property type="evidence" value="ECO:0007669"/>
    <property type="project" value="InterPro"/>
</dbReference>
<keyword evidence="7" id="KW-1185">Reference proteome</keyword>
<dbReference type="EMBL" id="CAQI01000041">
    <property type="protein sequence ID" value="CCQ45882.1"/>
    <property type="molecule type" value="Genomic_DNA"/>
</dbReference>